<evidence type="ECO:0000259" key="7">
    <source>
        <dbReference type="PROSITE" id="PS50855"/>
    </source>
</evidence>
<gene>
    <name evidence="8" type="ORF">GBAR_LOCUS25716</name>
</gene>
<dbReference type="Gene3D" id="1.20.210.10">
    <property type="entry name" value="Cytochrome c oxidase-like, subunit I domain"/>
    <property type="match status" value="1"/>
</dbReference>
<keyword evidence="5" id="KW-0479">Metal-binding</keyword>
<dbReference type="PRINTS" id="PR01165">
    <property type="entry name" value="CYCOXIDASEI"/>
</dbReference>
<dbReference type="Pfam" id="PF00115">
    <property type="entry name" value="COX1"/>
    <property type="match status" value="1"/>
</dbReference>
<keyword evidence="5" id="KW-0249">Electron transport</keyword>
<keyword evidence="5 6" id="KW-0472">Membrane</keyword>
<evidence type="ECO:0000313" key="8">
    <source>
        <dbReference type="EMBL" id="CAI8046477.1"/>
    </source>
</evidence>
<keyword evidence="5" id="KW-0496">Mitochondrion</keyword>
<keyword evidence="5" id="KW-0408">Iron</keyword>
<dbReference type="GO" id="GO:0022904">
    <property type="term" value="P:respiratory electron transport chain"/>
    <property type="evidence" value="ECO:0007669"/>
    <property type="project" value="TreeGrafter"/>
</dbReference>
<evidence type="ECO:0000313" key="9">
    <source>
        <dbReference type="Proteomes" id="UP001174909"/>
    </source>
</evidence>
<protein>
    <recommendedName>
        <fullName evidence="4 5">Cytochrome c oxidase subunit 1</fullName>
        <ecNumber evidence="5">7.1.1.9</ecNumber>
    </recommendedName>
</protein>
<evidence type="ECO:0000256" key="3">
    <source>
        <dbReference type="ARBA" id="ARBA00009578"/>
    </source>
</evidence>
<comment type="cofactor">
    <cofactor evidence="1">
        <name>heme</name>
        <dbReference type="ChEBI" id="CHEBI:30413"/>
    </cofactor>
</comment>
<keyword evidence="5" id="KW-0349">Heme</keyword>
<dbReference type="EMBL" id="CASHTH010003565">
    <property type="protein sequence ID" value="CAI8046477.1"/>
    <property type="molecule type" value="Genomic_DNA"/>
</dbReference>
<sequence length="97" mass="10695">MSAPSRASIRFTVPMLNSLAFVSMFVIGGLSGIYMANSPVDIYIHDTYYIVAHIHYVVFGGSVFAIFGGIFYWFPKMFGRHMNSTLGKITFGSPSSP</sequence>
<feature type="domain" description="Cytochrome oxidase subunit I profile" evidence="7">
    <location>
        <begin position="1"/>
        <end position="91"/>
    </location>
</feature>
<dbReference type="SUPFAM" id="SSF81442">
    <property type="entry name" value="Cytochrome c oxidase subunit I-like"/>
    <property type="match status" value="1"/>
</dbReference>
<comment type="function">
    <text evidence="5">Component of the cytochrome c oxidase, the last enzyme in the mitochondrial electron transport chain which drives oxidative phosphorylation. The respiratory chain contains 3 multisubunit complexes succinate dehydrogenase (complex II, CII), ubiquinol-cytochrome c oxidoreductase (cytochrome b-c1 complex, complex III, CIII) and cytochrome c oxidase (complex IV, CIV), that cooperate to transfer electrons derived from NADH and succinate to molecular oxygen, creating an electrochemical gradient over the inner membrane that drives transmembrane transport and the ATP synthase. Cytochrome c oxidase is the component of the respiratory chain that catalyzes the reduction of oxygen to water. Electrons originating from reduced cytochrome c in the intermembrane space (IMS) are transferred via the dinuclear copper A center (CU(A)) of subunit 2 and heme A of subunit 1 to the active site in subunit 1, a binuclear center (BNC) formed by heme A3 and copper B (CU(B)). The BNC reduces molecular oxygen to 2 water molecules using 4 electrons from cytochrome c in the IMS and 4 protons from the mitochondrial matrix.</text>
</comment>
<dbReference type="Proteomes" id="UP001174909">
    <property type="component" value="Unassembled WGS sequence"/>
</dbReference>
<keyword evidence="5 6" id="KW-0812">Transmembrane</keyword>
<evidence type="ECO:0000256" key="4">
    <source>
        <dbReference type="ARBA" id="ARBA00015947"/>
    </source>
</evidence>
<comment type="catalytic activity">
    <reaction evidence="5">
        <text>4 Fe(II)-[cytochrome c] + O2 + 8 H(+)(in) = 4 Fe(III)-[cytochrome c] + 2 H2O + 4 H(+)(out)</text>
        <dbReference type="Rhea" id="RHEA:11436"/>
        <dbReference type="Rhea" id="RHEA-COMP:10350"/>
        <dbReference type="Rhea" id="RHEA-COMP:14399"/>
        <dbReference type="ChEBI" id="CHEBI:15377"/>
        <dbReference type="ChEBI" id="CHEBI:15378"/>
        <dbReference type="ChEBI" id="CHEBI:15379"/>
        <dbReference type="ChEBI" id="CHEBI:29033"/>
        <dbReference type="ChEBI" id="CHEBI:29034"/>
        <dbReference type="EC" id="7.1.1.9"/>
    </reaction>
</comment>
<dbReference type="PANTHER" id="PTHR10422">
    <property type="entry name" value="CYTOCHROME C OXIDASE SUBUNIT 1"/>
    <property type="match status" value="1"/>
</dbReference>
<accession>A0AA35TG37</accession>
<comment type="subcellular location">
    <subcellularLocation>
        <location evidence="5">Mitochondrion inner membrane</location>
        <topology evidence="5">Multi-pass membrane protein</topology>
    </subcellularLocation>
</comment>
<name>A0AA35TG37_GEOBA</name>
<keyword evidence="5" id="KW-0186">Copper</keyword>
<comment type="pathway">
    <text evidence="2 5">Energy metabolism; oxidative phosphorylation.</text>
</comment>
<dbReference type="PANTHER" id="PTHR10422:SF18">
    <property type="entry name" value="CYTOCHROME C OXIDASE SUBUNIT 1"/>
    <property type="match status" value="1"/>
</dbReference>
<dbReference type="GO" id="GO:0009060">
    <property type="term" value="P:aerobic respiration"/>
    <property type="evidence" value="ECO:0007669"/>
    <property type="project" value="InterPro"/>
</dbReference>
<dbReference type="InterPro" id="IPR023616">
    <property type="entry name" value="Cyt_c_oxase-like_su1_dom"/>
</dbReference>
<keyword evidence="5" id="KW-0679">Respiratory chain</keyword>
<feature type="transmembrane region" description="Helical" evidence="6">
    <location>
        <begin position="48"/>
        <end position="74"/>
    </location>
</feature>
<comment type="caution">
    <text evidence="8">The sequence shown here is derived from an EMBL/GenBank/DDBJ whole genome shotgun (WGS) entry which is preliminary data.</text>
</comment>
<dbReference type="GO" id="GO:0046872">
    <property type="term" value="F:metal ion binding"/>
    <property type="evidence" value="ECO:0007669"/>
    <property type="project" value="UniProtKB-KW"/>
</dbReference>
<dbReference type="AlphaFoldDB" id="A0AA35TG37"/>
<keyword evidence="5" id="KW-0999">Mitochondrion inner membrane</keyword>
<proteinExistence type="inferred from homology"/>
<feature type="transmembrane region" description="Helical" evidence="6">
    <location>
        <begin position="12"/>
        <end position="36"/>
    </location>
</feature>
<dbReference type="GO" id="GO:0015990">
    <property type="term" value="P:electron transport coupled proton transport"/>
    <property type="evidence" value="ECO:0007669"/>
    <property type="project" value="TreeGrafter"/>
</dbReference>
<dbReference type="PROSITE" id="PS50855">
    <property type="entry name" value="COX1"/>
    <property type="match status" value="1"/>
</dbReference>
<keyword evidence="9" id="KW-1185">Reference proteome</keyword>
<dbReference type="InterPro" id="IPR036927">
    <property type="entry name" value="Cyt_c_oxase-like_su1_sf"/>
</dbReference>
<dbReference type="InterPro" id="IPR000883">
    <property type="entry name" value="Cyt_C_Oxase_1"/>
</dbReference>
<evidence type="ECO:0000256" key="2">
    <source>
        <dbReference type="ARBA" id="ARBA00004673"/>
    </source>
</evidence>
<comment type="similarity">
    <text evidence="3 5">Belongs to the heme-copper respiratory oxidase family.</text>
</comment>
<dbReference type="EC" id="7.1.1.9" evidence="5"/>
<reference evidence="8" key="1">
    <citation type="submission" date="2023-03" db="EMBL/GenBank/DDBJ databases">
        <authorList>
            <person name="Steffen K."/>
            <person name="Cardenas P."/>
        </authorList>
    </citation>
    <scope>NUCLEOTIDE SEQUENCE</scope>
</reference>
<evidence type="ECO:0000256" key="6">
    <source>
        <dbReference type="SAM" id="Phobius"/>
    </source>
</evidence>
<keyword evidence="6" id="KW-1133">Transmembrane helix</keyword>
<dbReference type="GO" id="GO:0004129">
    <property type="term" value="F:cytochrome-c oxidase activity"/>
    <property type="evidence" value="ECO:0007669"/>
    <property type="project" value="UniProtKB-EC"/>
</dbReference>
<dbReference type="GO" id="GO:0020037">
    <property type="term" value="F:heme binding"/>
    <property type="evidence" value="ECO:0007669"/>
    <property type="project" value="InterPro"/>
</dbReference>
<organism evidence="8 9">
    <name type="scientific">Geodia barretti</name>
    <name type="common">Barrett's horny sponge</name>
    <dbReference type="NCBI Taxonomy" id="519541"/>
    <lineage>
        <taxon>Eukaryota</taxon>
        <taxon>Metazoa</taxon>
        <taxon>Porifera</taxon>
        <taxon>Demospongiae</taxon>
        <taxon>Heteroscleromorpha</taxon>
        <taxon>Tetractinellida</taxon>
        <taxon>Astrophorina</taxon>
        <taxon>Geodiidae</taxon>
        <taxon>Geodia</taxon>
    </lineage>
</organism>
<evidence type="ECO:0000256" key="5">
    <source>
        <dbReference type="RuleBase" id="RU000369"/>
    </source>
</evidence>
<dbReference type="GO" id="GO:0005743">
    <property type="term" value="C:mitochondrial inner membrane"/>
    <property type="evidence" value="ECO:0007669"/>
    <property type="project" value="UniProtKB-SubCell"/>
</dbReference>
<evidence type="ECO:0000256" key="1">
    <source>
        <dbReference type="ARBA" id="ARBA00001971"/>
    </source>
</evidence>
<keyword evidence="5" id="KW-0813">Transport</keyword>